<dbReference type="RefSeq" id="WP_062243237.1">
    <property type="nucleotide sequence ID" value="NZ_JBPJFL010000001.1"/>
</dbReference>
<dbReference type="Pfam" id="PF13424">
    <property type="entry name" value="TPR_12"/>
    <property type="match status" value="2"/>
</dbReference>
<dbReference type="SUPFAM" id="SSF48452">
    <property type="entry name" value="TPR-like"/>
    <property type="match status" value="4"/>
</dbReference>
<dbReference type="NCBIfam" id="NF047398">
    <property type="entry name" value="AAA_KGGVGR"/>
    <property type="match status" value="1"/>
</dbReference>
<dbReference type="Pfam" id="PF00931">
    <property type="entry name" value="NB-ARC"/>
    <property type="match status" value="1"/>
</dbReference>
<organism evidence="4 5">
    <name type="scientific">Streptomyces griseorubiginosus</name>
    <dbReference type="NCBI Taxonomy" id="67304"/>
    <lineage>
        <taxon>Bacteria</taxon>
        <taxon>Bacillati</taxon>
        <taxon>Actinomycetota</taxon>
        <taxon>Actinomycetes</taxon>
        <taxon>Kitasatosporales</taxon>
        <taxon>Streptomycetaceae</taxon>
        <taxon>Streptomyces</taxon>
    </lineage>
</organism>
<dbReference type="Pfam" id="PF25000">
    <property type="entry name" value="DUF7779"/>
    <property type="match status" value="1"/>
</dbReference>
<proteinExistence type="predicted"/>
<dbReference type="InterPro" id="IPR002182">
    <property type="entry name" value="NB-ARC"/>
</dbReference>
<dbReference type="PANTHER" id="PTHR46082">
    <property type="entry name" value="ATP/GTP-BINDING PROTEIN-RELATED"/>
    <property type="match status" value="1"/>
</dbReference>
<gene>
    <name evidence="4" type="ORF">AQJ54_32285</name>
</gene>
<dbReference type="InterPro" id="IPR056681">
    <property type="entry name" value="DUF7779"/>
</dbReference>
<feature type="domain" description="TIR" evidence="2">
    <location>
        <begin position="343"/>
        <end position="441"/>
    </location>
</feature>
<dbReference type="Pfam" id="PF13676">
    <property type="entry name" value="TIR_2"/>
    <property type="match status" value="1"/>
</dbReference>
<protein>
    <submittedName>
        <fullName evidence="4">ATP/GTP-binding protein</fullName>
    </submittedName>
</protein>
<dbReference type="GO" id="GO:0007165">
    <property type="term" value="P:signal transduction"/>
    <property type="evidence" value="ECO:0007669"/>
    <property type="project" value="InterPro"/>
</dbReference>
<evidence type="ECO:0000313" key="5">
    <source>
        <dbReference type="Proteomes" id="UP000054375"/>
    </source>
</evidence>
<keyword evidence="5" id="KW-1185">Reference proteome</keyword>
<evidence type="ECO:0000313" key="4">
    <source>
        <dbReference type="EMBL" id="KUN61818.1"/>
    </source>
</evidence>
<sequence>MTFDSGDAGTRESGTIVTFYSFKGGTGRTMALANIAWILASNGKRVLAMDWDLEAPGLHRYFAPFLVDPELRSTPGVIDLIREFDLARPRPADGDYSRQARVDRFASALTWTFDSGGYVLFVSPGRRTPEYSEKINTYDWQGFYEQRDGAAFLHALREDMRSNYDYALIDSRTGWSDTSGITTVLMPDVLVNCFTLNTQSVDGSASVAADVRRVAPHVKIFPVPMRVEDAEQEKLAISRGHARHRFQEFLKDTPRAADPDSYWGSVEIPYKPFYAYEEVLATVADTPRQPASLLGAYERLTSVITDGQVTALRPVDEPVRRQLLARFQRAPVPGGRLLPRVRIDYAKRDGAWAEWIEAQLRSAGITVGLRGSSSSEPLPSGSESGADVVVALLSPDFATTPVADEVRALVAAPEGPRIIGLRTREHQPEPTLRGLPGFTLVDAPAEQVLGKVFAMLEIDAPTSAAVTGSTAFPGRVPGVFNVPRRNNSFTGRDVQLERLRSKLSAESLRVDTPVSRAFLYGLGGIGKTQIAQEYVHRYGSQYDLVHWIPAEQPNRIPQLLAELGLELGVLGDTVDERVQATMTALRSADHGRWLLVFDNVTDSEDTNGHASNRDEGDTTVERYLPAEGPGHVILTARRSPHRETDTAMEVDSFTRSESIALLRRRVDGLSVADADRIADTLGDFPMAMELAAAWLRQTAMPLDTYLDQVNSRVSSVLSGGEDPGGSQQTSLLAVWRLTVDRLGNERPAAVRLLEICAFLSPEPIAHSLLYSDAMRNRLAEETGDESVLDPMVMGYLIRDLGRYALATVDQQSGSIQVHRLVQAAVREWLGEDRERRERTQRQAQLVLAGALPSAASAEDSTTVRERFAELLPHLEPSEALFNTDARVCEWVIRQVRNQWRIGDHRAAAALGQKALSAWTDSLGPDHHLRLRLATQVANPLRSLGRYQEAHALDADTLRRQREQLGEDDGYTLMTARNYGGDLRGLGRYQEAFDEDARTYELYRNSPHFGPDHEDTLRAAHNLGVSLILAGRPAEALERATETYQRSRQALGIKHRLTWAFAVSAALDRRETGDYQGAFDLLRDIRNRFVAILKDEKADDVLSTDASLAVTQRRLGNYAAAEALTRSTLNMYRQRYGEAHPDTMSCTANLACDLLALSLTDPAKGEEAVERGRQNFGAYRERLGPEHPFSLAAATNLVAILRSRELTEEARELADETLPSLVERLGPSHPATLACRANRAGVLVALGRYEEALAEDEVTREAYRDLYRDHHPRVLCAEYNVALDRTLMRDDDAEESLRRATSEAEQEFGPEHPLIQVMHDRKRIDFDLEMPPT</sequence>
<dbReference type="SUPFAM" id="SSF52540">
    <property type="entry name" value="P-loop containing nucleoside triphosphate hydrolases"/>
    <property type="match status" value="2"/>
</dbReference>
<name>A0A101RU72_9ACTN</name>
<reference evidence="4 5" key="1">
    <citation type="submission" date="2015-10" db="EMBL/GenBank/DDBJ databases">
        <title>Draft genome sequence of Streptomyces griseorubiginosus DSM 40469, type strain for the species Streptomyces griseorubiginosus.</title>
        <authorList>
            <person name="Ruckert C."/>
            <person name="Winkler A."/>
            <person name="Kalinowski J."/>
            <person name="Kampfer P."/>
            <person name="Glaeser S."/>
        </authorList>
    </citation>
    <scope>NUCLEOTIDE SEQUENCE [LARGE SCALE GENOMIC DNA]</scope>
    <source>
        <strain evidence="4 5">DSM 40469</strain>
    </source>
</reference>
<feature type="domain" description="DUF7779" evidence="3">
    <location>
        <begin position="744"/>
        <end position="832"/>
    </location>
</feature>
<dbReference type="PANTHER" id="PTHR46082:SF6">
    <property type="entry name" value="AAA+ ATPASE DOMAIN-CONTAINING PROTEIN-RELATED"/>
    <property type="match status" value="1"/>
</dbReference>
<evidence type="ECO:0000259" key="1">
    <source>
        <dbReference type="Pfam" id="PF00931"/>
    </source>
</evidence>
<dbReference type="EMBL" id="LMWV01000026">
    <property type="protein sequence ID" value="KUN61818.1"/>
    <property type="molecule type" value="Genomic_DNA"/>
</dbReference>
<dbReference type="Proteomes" id="UP000054375">
    <property type="component" value="Unassembled WGS sequence"/>
</dbReference>
<dbReference type="InterPro" id="IPR000157">
    <property type="entry name" value="TIR_dom"/>
</dbReference>
<accession>A0A101RU72</accession>
<dbReference type="Gene3D" id="3.40.50.300">
    <property type="entry name" value="P-loop containing nucleotide triphosphate hydrolases"/>
    <property type="match status" value="2"/>
</dbReference>
<dbReference type="Gene3D" id="1.25.40.10">
    <property type="entry name" value="Tetratricopeptide repeat domain"/>
    <property type="match status" value="2"/>
</dbReference>
<dbReference type="GO" id="GO:0043531">
    <property type="term" value="F:ADP binding"/>
    <property type="evidence" value="ECO:0007669"/>
    <property type="project" value="InterPro"/>
</dbReference>
<dbReference type="Pfam" id="PF13374">
    <property type="entry name" value="TPR_10"/>
    <property type="match status" value="2"/>
</dbReference>
<feature type="domain" description="NB-ARC" evidence="1">
    <location>
        <begin position="516"/>
        <end position="662"/>
    </location>
</feature>
<dbReference type="InterPro" id="IPR027417">
    <property type="entry name" value="P-loop_NTPase"/>
</dbReference>
<evidence type="ECO:0000259" key="2">
    <source>
        <dbReference type="Pfam" id="PF13676"/>
    </source>
</evidence>
<dbReference type="NCBIfam" id="NF040586">
    <property type="entry name" value="FxSxx_TPR"/>
    <property type="match status" value="1"/>
</dbReference>
<comment type="caution">
    <text evidence="4">The sequence shown here is derived from an EMBL/GenBank/DDBJ whole genome shotgun (WGS) entry which is preliminary data.</text>
</comment>
<evidence type="ECO:0000259" key="3">
    <source>
        <dbReference type="Pfam" id="PF25000"/>
    </source>
</evidence>
<dbReference type="InterPro" id="IPR053137">
    <property type="entry name" value="NLR-like"/>
</dbReference>
<dbReference type="InterPro" id="IPR011990">
    <property type="entry name" value="TPR-like_helical_dom_sf"/>
</dbReference>